<proteinExistence type="predicted"/>
<keyword evidence="2" id="KW-1185">Reference proteome</keyword>
<dbReference type="EMBL" id="ML120357">
    <property type="protein sequence ID" value="RPB04636.1"/>
    <property type="molecule type" value="Genomic_DNA"/>
</dbReference>
<reference evidence="1 2" key="1">
    <citation type="journal article" date="2018" name="Nat. Ecol. Evol.">
        <title>Pezizomycetes genomes reveal the molecular basis of ectomycorrhizal truffle lifestyle.</title>
        <authorList>
            <person name="Murat C."/>
            <person name="Payen T."/>
            <person name="Noel B."/>
            <person name="Kuo A."/>
            <person name="Morin E."/>
            <person name="Chen J."/>
            <person name="Kohler A."/>
            <person name="Krizsan K."/>
            <person name="Balestrini R."/>
            <person name="Da Silva C."/>
            <person name="Montanini B."/>
            <person name="Hainaut M."/>
            <person name="Levati E."/>
            <person name="Barry K.W."/>
            <person name="Belfiori B."/>
            <person name="Cichocki N."/>
            <person name="Clum A."/>
            <person name="Dockter R.B."/>
            <person name="Fauchery L."/>
            <person name="Guy J."/>
            <person name="Iotti M."/>
            <person name="Le Tacon F."/>
            <person name="Lindquist E.A."/>
            <person name="Lipzen A."/>
            <person name="Malagnac F."/>
            <person name="Mello A."/>
            <person name="Molinier V."/>
            <person name="Miyauchi S."/>
            <person name="Poulain J."/>
            <person name="Riccioni C."/>
            <person name="Rubini A."/>
            <person name="Sitrit Y."/>
            <person name="Splivallo R."/>
            <person name="Traeger S."/>
            <person name="Wang M."/>
            <person name="Zifcakova L."/>
            <person name="Wipf D."/>
            <person name="Zambonelli A."/>
            <person name="Paolocci F."/>
            <person name="Nowrousian M."/>
            <person name="Ottonello S."/>
            <person name="Baldrian P."/>
            <person name="Spatafora J.W."/>
            <person name="Henrissat B."/>
            <person name="Nagy L.G."/>
            <person name="Aury J.M."/>
            <person name="Wincker P."/>
            <person name="Grigoriev I.V."/>
            <person name="Bonfante P."/>
            <person name="Martin F.M."/>
        </authorList>
    </citation>
    <scope>NUCLEOTIDE SEQUENCE [LARGE SCALE GENOMIC DNA]</scope>
    <source>
        <strain evidence="1 2">120613-1</strain>
    </source>
</reference>
<dbReference type="AlphaFoldDB" id="A0A3N4K204"/>
<evidence type="ECO:0000313" key="2">
    <source>
        <dbReference type="Proteomes" id="UP000276215"/>
    </source>
</evidence>
<sequence length="59" mass="6827">MMIGKEVTPCRRAVIITLHHSLPNPISYDKNKTTYQYPMLYGPMVNDIWLHAVKNAQKV</sequence>
<organism evidence="1 2">
    <name type="scientific">Choiromyces venosus 120613-1</name>
    <dbReference type="NCBI Taxonomy" id="1336337"/>
    <lineage>
        <taxon>Eukaryota</taxon>
        <taxon>Fungi</taxon>
        <taxon>Dikarya</taxon>
        <taxon>Ascomycota</taxon>
        <taxon>Pezizomycotina</taxon>
        <taxon>Pezizomycetes</taxon>
        <taxon>Pezizales</taxon>
        <taxon>Tuberaceae</taxon>
        <taxon>Choiromyces</taxon>
    </lineage>
</organism>
<gene>
    <name evidence="1" type="ORF">L873DRAFT_1276450</name>
</gene>
<evidence type="ECO:0000313" key="1">
    <source>
        <dbReference type="EMBL" id="RPB04636.1"/>
    </source>
</evidence>
<dbReference type="Proteomes" id="UP000276215">
    <property type="component" value="Unassembled WGS sequence"/>
</dbReference>
<accession>A0A3N4K204</accession>
<protein>
    <submittedName>
        <fullName evidence="1">Uncharacterized protein</fullName>
    </submittedName>
</protein>
<name>A0A3N4K204_9PEZI</name>